<name>A0ABD5T8L7_9EURY</name>
<protein>
    <submittedName>
        <fullName evidence="2">Uncharacterized protein</fullName>
    </submittedName>
</protein>
<feature type="transmembrane region" description="Helical" evidence="1">
    <location>
        <begin position="12"/>
        <end position="31"/>
    </location>
</feature>
<organism evidence="2 3">
    <name type="scientific">Halorubrum pallidum</name>
    <dbReference type="NCBI Taxonomy" id="1526114"/>
    <lineage>
        <taxon>Archaea</taxon>
        <taxon>Methanobacteriati</taxon>
        <taxon>Methanobacteriota</taxon>
        <taxon>Stenosarchaea group</taxon>
        <taxon>Halobacteria</taxon>
        <taxon>Halobacteriales</taxon>
        <taxon>Haloferacaceae</taxon>
        <taxon>Halorubrum</taxon>
    </lineage>
</organism>
<evidence type="ECO:0000256" key="1">
    <source>
        <dbReference type="SAM" id="Phobius"/>
    </source>
</evidence>
<dbReference type="EMBL" id="JBHSWT010000649">
    <property type="protein sequence ID" value="MFC6772122.1"/>
    <property type="molecule type" value="Genomic_DNA"/>
</dbReference>
<keyword evidence="1" id="KW-0472">Membrane</keyword>
<comment type="caution">
    <text evidence="2">The sequence shown here is derived from an EMBL/GenBank/DDBJ whole genome shotgun (WGS) entry which is preliminary data.</text>
</comment>
<gene>
    <name evidence="2" type="ORF">ACFQDD_11455</name>
</gene>
<evidence type="ECO:0000313" key="2">
    <source>
        <dbReference type="EMBL" id="MFC6772122.1"/>
    </source>
</evidence>
<keyword evidence="3" id="KW-1185">Reference proteome</keyword>
<proteinExistence type="predicted"/>
<dbReference type="AlphaFoldDB" id="A0ABD5T8L7"/>
<dbReference type="Proteomes" id="UP001596274">
    <property type="component" value="Unassembled WGS sequence"/>
</dbReference>
<reference evidence="2 3" key="1">
    <citation type="journal article" date="2019" name="Int. J. Syst. Evol. Microbiol.">
        <title>The Global Catalogue of Microorganisms (GCM) 10K type strain sequencing project: providing services to taxonomists for standard genome sequencing and annotation.</title>
        <authorList>
            <consortium name="The Broad Institute Genomics Platform"/>
            <consortium name="The Broad Institute Genome Sequencing Center for Infectious Disease"/>
            <person name="Wu L."/>
            <person name="Ma J."/>
        </authorList>
    </citation>
    <scope>NUCLEOTIDE SEQUENCE [LARGE SCALE GENOMIC DNA]</scope>
    <source>
        <strain evidence="2 3">PJ61</strain>
    </source>
</reference>
<feature type="transmembrane region" description="Helical" evidence="1">
    <location>
        <begin position="38"/>
        <end position="58"/>
    </location>
</feature>
<keyword evidence="1" id="KW-0812">Transmembrane</keyword>
<accession>A0ABD5T8L7</accession>
<sequence length="69" mass="7180">MVLPETFDRSLAARQSAVYLVAFCAVFAAVSYATDGSVLLGVGTGFVMASVVIAYYVWNGELGVPGDAD</sequence>
<keyword evidence="1" id="KW-1133">Transmembrane helix</keyword>
<evidence type="ECO:0000313" key="3">
    <source>
        <dbReference type="Proteomes" id="UP001596274"/>
    </source>
</evidence>